<dbReference type="KEGG" id="psco:LY89DRAFT_733668"/>
<reference evidence="2 3" key="1">
    <citation type="submission" date="2015-10" db="EMBL/GenBank/DDBJ databases">
        <title>Full genome of DAOMC 229536 Phialocephala scopiformis, a fungal endophyte of spruce producing the potent anti-insectan compound rugulosin.</title>
        <authorList>
            <consortium name="DOE Joint Genome Institute"/>
            <person name="Walker A.K."/>
            <person name="Frasz S.L."/>
            <person name="Seifert K.A."/>
            <person name="Miller J.D."/>
            <person name="Mondo S.J."/>
            <person name="Labutti K."/>
            <person name="Lipzen A."/>
            <person name="Dockter R."/>
            <person name="Kennedy M."/>
            <person name="Grigoriev I.V."/>
            <person name="Spatafora J.W."/>
        </authorList>
    </citation>
    <scope>NUCLEOTIDE SEQUENCE [LARGE SCALE GENOMIC DNA]</scope>
    <source>
        <strain evidence="2 3">CBS 120377</strain>
    </source>
</reference>
<dbReference type="AlphaFoldDB" id="A0A194X915"/>
<dbReference type="EMBL" id="KQ947415">
    <property type="protein sequence ID" value="KUJ16663.1"/>
    <property type="molecule type" value="Genomic_DNA"/>
</dbReference>
<evidence type="ECO:0000313" key="3">
    <source>
        <dbReference type="Proteomes" id="UP000070700"/>
    </source>
</evidence>
<protein>
    <submittedName>
        <fullName evidence="2">Uncharacterized protein</fullName>
    </submittedName>
</protein>
<keyword evidence="1" id="KW-1133">Transmembrane helix</keyword>
<accession>A0A194X915</accession>
<dbReference type="InParanoid" id="A0A194X915"/>
<dbReference type="Proteomes" id="UP000070700">
    <property type="component" value="Unassembled WGS sequence"/>
</dbReference>
<dbReference type="GeneID" id="28829558"/>
<proteinExistence type="predicted"/>
<organism evidence="2 3">
    <name type="scientific">Mollisia scopiformis</name>
    <name type="common">Conifer needle endophyte fungus</name>
    <name type="synonym">Phialocephala scopiformis</name>
    <dbReference type="NCBI Taxonomy" id="149040"/>
    <lineage>
        <taxon>Eukaryota</taxon>
        <taxon>Fungi</taxon>
        <taxon>Dikarya</taxon>
        <taxon>Ascomycota</taxon>
        <taxon>Pezizomycotina</taxon>
        <taxon>Leotiomycetes</taxon>
        <taxon>Helotiales</taxon>
        <taxon>Mollisiaceae</taxon>
        <taxon>Mollisia</taxon>
    </lineage>
</organism>
<gene>
    <name evidence="2" type="ORF">LY89DRAFT_733668</name>
</gene>
<keyword evidence="1" id="KW-0812">Transmembrane</keyword>
<feature type="transmembrane region" description="Helical" evidence="1">
    <location>
        <begin position="6"/>
        <end position="26"/>
    </location>
</feature>
<keyword evidence="1" id="KW-0472">Membrane</keyword>
<dbReference type="RefSeq" id="XP_018071018.1">
    <property type="nucleotide sequence ID" value="XM_018219832.1"/>
</dbReference>
<evidence type="ECO:0000256" key="1">
    <source>
        <dbReference type="SAM" id="Phobius"/>
    </source>
</evidence>
<sequence>MRLNTASISLVLCFTFTVSAILALLFPELDFRAAVETLATRLAQEAEQQFGSGSLEDARAGGPLNIRGNKEGVDLYLGWEKFIHT</sequence>
<keyword evidence="3" id="KW-1185">Reference proteome</keyword>
<name>A0A194X915_MOLSC</name>
<evidence type="ECO:0000313" key="2">
    <source>
        <dbReference type="EMBL" id="KUJ16663.1"/>
    </source>
</evidence>